<organism evidence="12 13">
    <name type="scientific">Peromyscus maniculatus bairdii</name>
    <name type="common">Prairie deer mouse</name>
    <dbReference type="NCBI Taxonomy" id="230844"/>
    <lineage>
        <taxon>Eukaryota</taxon>
        <taxon>Metazoa</taxon>
        <taxon>Chordata</taxon>
        <taxon>Craniata</taxon>
        <taxon>Vertebrata</taxon>
        <taxon>Euteleostomi</taxon>
        <taxon>Mammalia</taxon>
        <taxon>Eutheria</taxon>
        <taxon>Euarchontoglires</taxon>
        <taxon>Glires</taxon>
        <taxon>Rodentia</taxon>
        <taxon>Myomorpha</taxon>
        <taxon>Muroidea</taxon>
        <taxon>Cricetidae</taxon>
        <taxon>Neotominae</taxon>
        <taxon>Peromyscus</taxon>
    </lineage>
</organism>
<dbReference type="Proteomes" id="UP000694547">
    <property type="component" value="Chromosome 12"/>
</dbReference>
<dbReference type="CDD" id="cd03341">
    <property type="entry name" value="TCP1_theta"/>
    <property type="match status" value="1"/>
</dbReference>
<evidence type="ECO:0000256" key="1">
    <source>
        <dbReference type="ARBA" id="ARBA00004496"/>
    </source>
</evidence>
<dbReference type="PRINTS" id="PR00304">
    <property type="entry name" value="TCOMPLEXTCP1"/>
</dbReference>
<proteinExistence type="inferred from homology"/>
<evidence type="ECO:0000256" key="10">
    <source>
        <dbReference type="RuleBase" id="RU004187"/>
    </source>
</evidence>
<dbReference type="InterPro" id="IPR017998">
    <property type="entry name" value="Chaperone_TCP-1"/>
</dbReference>
<dbReference type="GO" id="GO:0140662">
    <property type="term" value="F:ATP-dependent protein folding chaperone"/>
    <property type="evidence" value="ECO:0007669"/>
    <property type="project" value="InterPro"/>
</dbReference>
<keyword evidence="5 10" id="KW-0547">Nucleotide-binding</keyword>
<dbReference type="SUPFAM" id="SSF52029">
    <property type="entry name" value="GroEL apical domain-like"/>
    <property type="match status" value="1"/>
</dbReference>
<dbReference type="NCBIfam" id="TIGR02346">
    <property type="entry name" value="chap_CCT_theta"/>
    <property type="match status" value="1"/>
</dbReference>
<comment type="similarity">
    <text evidence="2 10">Belongs to the TCP-1 chaperonin family.</text>
</comment>
<dbReference type="InterPro" id="IPR002194">
    <property type="entry name" value="Chaperonin_TCP-1_CS"/>
</dbReference>
<dbReference type="InterPro" id="IPR027413">
    <property type="entry name" value="GROEL-like_equatorial_sf"/>
</dbReference>
<reference evidence="12 13" key="1">
    <citation type="submission" date="2018-10" db="EMBL/GenBank/DDBJ databases">
        <title>Improved assembly of the deer mouse Peromyscus maniculatus genome.</title>
        <authorList>
            <person name="Lassance J.-M."/>
            <person name="Hoekstra H.E."/>
        </authorList>
    </citation>
    <scope>NUCLEOTIDE SEQUENCE [LARGE SCALE GENOMIC DNA]</scope>
</reference>
<keyword evidence="7 10" id="KW-0143">Chaperone</keyword>
<evidence type="ECO:0000313" key="13">
    <source>
        <dbReference type="Proteomes" id="UP000694547"/>
    </source>
</evidence>
<dbReference type="Gene3D" id="3.50.7.10">
    <property type="entry name" value="GroEL"/>
    <property type="match status" value="1"/>
</dbReference>
<evidence type="ECO:0000256" key="2">
    <source>
        <dbReference type="ARBA" id="ARBA00008020"/>
    </source>
</evidence>
<dbReference type="Gene3D" id="3.30.260.10">
    <property type="entry name" value="TCP-1-like chaperonin intermediate domain"/>
    <property type="match status" value="1"/>
</dbReference>
<dbReference type="Ensembl" id="ENSPEMT00000031245.2">
    <property type="protein sequence ID" value="ENSPEMP00000026842.1"/>
    <property type="gene ID" value="ENSPEMG00000022823.2"/>
</dbReference>
<reference evidence="12" key="2">
    <citation type="submission" date="2025-08" db="UniProtKB">
        <authorList>
            <consortium name="Ensembl"/>
        </authorList>
    </citation>
    <scope>IDENTIFICATION</scope>
</reference>
<keyword evidence="13" id="KW-1185">Reference proteome</keyword>
<dbReference type="PROSITE" id="PS00750">
    <property type="entry name" value="TCP1_1"/>
    <property type="match status" value="1"/>
</dbReference>
<dbReference type="GeneTree" id="ENSGT00550000074783"/>
<dbReference type="GO" id="GO:0005737">
    <property type="term" value="C:cytoplasm"/>
    <property type="evidence" value="ECO:0007669"/>
    <property type="project" value="UniProtKB-SubCell"/>
</dbReference>
<comment type="subcellular location">
    <subcellularLocation>
        <location evidence="1">Cytoplasm</location>
    </subcellularLocation>
</comment>
<sequence length="489" mass="53139">MALHVPKAPGFAQMLKDGAKHFSGLEEAVYRNIQACKELAQTTRTAYGPNGMNKMVINRLEKLFVTNDAATILRELEVQHPAAKMIVMASHMQEQEVGDGTNFVLVFAGALLELAEELLRIGLSVSEAISIFPDSGNFNVDNIRVCKILGSGIYSSSVLHGMVFKKETEGDVTSVKDAKIAVYSCPFDGMITETKGTVLIKTAEELMNFSKGEENLMDAQVKAIAATGANVIVTGGKVADMALHYANKYNIMLVRLNSKWDLRRLCKTVGATALPRLTPPVLEEMGHCDSVYLSEVGDTQVVVFKHEKEDGAISTIVLRGSTDNLMDDIERAVDDGVNTFKVLTRDKRLVPGGGATEIELAKQITSYGETCPGLEQYAIKKFAEAFEAIPRALAENSGVKANEVISKLYAVHQEGNKNVGLDIEAEVPAVKDMLEANILDTYLGKYWAIKLATNAAVTVLRVDQIIMAKPAGGPKPPSGKKDWDDDQND</sequence>
<dbReference type="InterPro" id="IPR027409">
    <property type="entry name" value="GroEL-like_apical_dom_sf"/>
</dbReference>
<dbReference type="InterPro" id="IPR002423">
    <property type="entry name" value="Cpn60/GroEL/TCP-1"/>
</dbReference>
<dbReference type="AlphaFoldDB" id="A0A8C8U7F8"/>
<dbReference type="GO" id="GO:0005524">
    <property type="term" value="F:ATP binding"/>
    <property type="evidence" value="ECO:0007669"/>
    <property type="project" value="UniProtKB-KW"/>
</dbReference>
<evidence type="ECO:0000256" key="4">
    <source>
        <dbReference type="ARBA" id="ARBA00022490"/>
    </source>
</evidence>
<evidence type="ECO:0000256" key="11">
    <source>
        <dbReference type="SAM" id="MobiDB-lite"/>
    </source>
</evidence>
<evidence type="ECO:0000256" key="9">
    <source>
        <dbReference type="ARBA" id="ARBA00093509"/>
    </source>
</evidence>
<accession>A0A8C8U7F8</accession>
<keyword evidence="4" id="KW-0963">Cytoplasm</keyword>
<dbReference type="PANTHER" id="PTHR11353">
    <property type="entry name" value="CHAPERONIN"/>
    <property type="match status" value="1"/>
</dbReference>
<dbReference type="InterPro" id="IPR012721">
    <property type="entry name" value="Chap_CCT_theta"/>
</dbReference>
<dbReference type="SUPFAM" id="SSF48592">
    <property type="entry name" value="GroEL equatorial domain-like"/>
    <property type="match status" value="1"/>
</dbReference>
<dbReference type="GO" id="GO:0016887">
    <property type="term" value="F:ATP hydrolysis activity"/>
    <property type="evidence" value="ECO:0007669"/>
    <property type="project" value="InterPro"/>
</dbReference>
<keyword evidence="6 10" id="KW-0067">ATP-binding</keyword>
<dbReference type="PROSITE" id="PS00995">
    <property type="entry name" value="TCP1_3"/>
    <property type="match status" value="1"/>
</dbReference>
<evidence type="ECO:0000256" key="5">
    <source>
        <dbReference type="ARBA" id="ARBA00022741"/>
    </source>
</evidence>
<dbReference type="GO" id="GO:0051082">
    <property type="term" value="F:unfolded protein binding"/>
    <property type="evidence" value="ECO:0007669"/>
    <property type="project" value="InterPro"/>
</dbReference>
<dbReference type="Pfam" id="PF00118">
    <property type="entry name" value="Cpn60_TCP1"/>
    <property type="match status" value="1"/>
</dbReference>
<dbReference type="PROSITE" id="PS00751">
    <property type="entry name" value="TCP1_2"/>
    <property type="match status" value="1"/>
</dbReference>
<dbReference type="InterPro" id="IPR027410">
    <property type="entry name" value="TCP-1-like_intermed_sf"/>
</dbReference>
<evidence type="ECO:0000256" key="3">
    <source>
        <dbReference type="ARBA" id="ARBA00016981"/>
    </source>
</evidence>
<comment type="subunit">
    <text evidence="9">Component of the chaperonin-containing T-complex (TRiC), a hexadecamer composed of two identical back-to-back stacked rings enclosing a protein folding chamber. Each ring is made up of eight different subunits: TCP1/CCT1, CCT2, CCT3, CCT4, CCT5, CCT6A/CCT6, CCT7, CCT8. Interacts with PACRG. Interacts with DNAAF4. Interacts with synaptic plasticity regulator PANTS.</text>
</comment>
<evidence type="ECO:0000256" key="6">
    <source>
        <dbReference type="ARBA" id="ARBA00022840"/>
    </source>
</evidence>
<evidence type="ECO:0000256" key="8">
    <source>
        <dbReference type="ARBA" id="ARBA00029602"/>
    </source>
</evidence>
<reference evidence="12" key="3">
    <citation type="submission" date="2025-09" db="UniProtKB">
        <authorList>
            <consortium name="Ensembl"/>
        </authorList>
    </citation>
    <scope>IDENTIFICATION</scope>
</reference>
<name>A0A8C8U7F8_PERMB</name>
<dbReference type="FunFam" id="3.50.7.10:FF:000008">
    <property type="entry name" value="T-complex protein 1 subunit theta"/>
    <property type="match status" value="1"/>
</dbReference>
<evidence type="ECO:0000313" key="12">
    <source>
        <dbReference type="Ensembl" id="ENSPEMP00000026842.1"/>
    </source>
</evidence>
<gene>
    <name evidence="12" type="primary">Cct8</name>
</gene>
<dbReference type="Gene3D" id="1.10.560.10">
    <property type="entry name" value="GroEL-like equatorial domain"/>
    <property type="match status" value="2"/>
</dbReference>
<protein>
    <recommendedName>
        <fullName evidence="3">T-complex protein 1 subunit theta</fullName>
    </recommendedName>
    <alternativeName>
        <fullName evidence="8">CCT-theta</fullName>
    </alternativeName>
</protein>
<evidence type="ECO:0000256" key="7">
    <source>
        <dbReference type="ARBA" id="ARBA00023186"/>
    </source>
</evidence>
<feature type="region of interest" description="Disordered" evidence="11">
    <location>
        <begin position="470"/>
        <end position="489"/>
    </location>
</feature>